<evidence type="ECO:0000313" key="2">
    <source>
        <dbReference type="EMBL" id="ALA68546.1"/>
    </source>
</evidence>
<dbReference type="AlphaFoldDB" id="A0A0K2H4A5"/>
<reference evidence="2 3" key="1">
    <citation type="submission" date="2013-10" db="EMBL/GenBank/DDBJ databases">
        <title>Complete genome sequence of Corynebacterium lactis DSM 45799(T), isolated from raw cow milk.</title>
        <authorList>
            <person name="Ruckert C."/>
            <person name="Albersmeier A."/>
            <person name="Lipski A."/>
            <person name="Kalinowski J."/>
        </authorList>
    </citation>
    <scope>NUCLEOTIDE SEQUENCE [LARGE SCALE GENOMIC DNA]</scope>
    <source>
        <strain evidence="2 3">RW2-5</strain>
    </source>
</reference>
<dbReference type="EMBL" id="CP006841">
    <property type="protein sequence ID" value="ALA68546.1"/>
    <property type="molecule type" value="Genomic_DNA"/>
</dbReference>
<keyword evidence="3" id="KW-1185">Reference proteome</keyword>
<sequence>MVDSSDIDRPLPKDPSGFTRPKGTLEVSAIRGLQNVTLDTVKSAAANELLGLTNPVRSNLFARIDEWGKANIVAPLQQIFAGLKPPGWEKAAEAFQDGQKAITNRLDLLNPFLHYGYFYMHSKGGFLQFNQNSGRMPFNHQLGPATGCEPFDGGVRLLEHGLWSIQAQIAAGDNALHVGSGWFEVVVRTYDPQGRLYSQQFGRQDSVRPVTNTVTTSVVVPEPGYVVRLEISWVHGSREILGGPANNRLIVKHISNKLGVGDTGAEDSYTPRFEIPDERG</sequence>
<name>A0A0K2H4A5_9CORY</name>
<organism evidence="2 3">
    <name type="scientific">Corynebacterium lactis RW2-5</name>
    <dbReference type="NCBI Taxonomy" id="1408189"/>
    <lineage>
        <taxon>Bacteria</taxon>
        <taxon>Bacillati</taxon>
        <taxon>Actinomycetota</taxon>
        <taxon>Actinomycetes</taxon>
        <taxon>Mycobacteriales</taxon>
        <taxon>Corynebacteriaceae</taxon>
        <taxon>Corynebacterium</taxon>
    </lineage>
</organism>
<protein>
    <submittedName>
        <fullName evidence="2">Uncharacterized protein</fullName>
    </submittedName>
</protein>
<feature type="compositionally biased region" description="Basic and acidic residues" evidence="1">
    <location>
        <begin position="1"/>
        <end position="12"/>
    </location>
</feature>
<dbReference type="PATRIC" id="fig|1408189.4.peg.1455"/>
<evidence type="ECO:0000313" key="3">
    <source>
        <dbReference type="Proteomes" id="UP000058446"/>
    </source>
</evidence>
<feature type="region of interest" description="Disordered" evidence="1">
    <location>
        <begin position="1"/>
        <end position="20"/>
    </location>
</feature>
<dbReference type="Proteomes" id="UP000058446">
    <property type="component" value="Chromosome"/>
</dbReference>
<evidence type="ECO:0000256" key="1">
    <source>
        <dbReference type="SAM" id="MobiDB-lite"/>
    </source>
</evidence>
<proteinExistence type="predicted"/>
<gene>
    <name evidence="2" type="ORF">CLAC_07265</name>
</gene>
<dbReference type="STRING" id="1408189.CLAC_07265"/>
<dbReference type="KEGG" id="clw:CLAC_07265"/>
<accession>A0A0K2H4A5</accession>